<protein>
    <recommendedName>
        <fullName evidence="4">Periplasmic protein</fullName>
    </recommendedName>
</protein>
<accession>A0A377J5Q6</accession>
<proteinExistence type="predicted"/>
<keyword evidence="1" id="KW-0732">Signal</keyword>
<evidence type="ECO:0000313" key="3">
    <source>
        <dbReference type="Proteomes" id="UP000254841"/>
    </source>
</evidence>
<reference evidence="2 3" key="1">
    <citation type="submission" date="2018-06" db="EMBL/GenBank/DDBJ databases">
        <authorList>
            <consortium name="Pathogen Informatics"/>
            <person name="Doyle S."/>
        </authorList>
    </citation>
    <scope>NUCLEOTIDE SEQUENCE [LARGE SCALE GENOMIC DNA]</scope>
    <source>
        <strain evidence="2 3">NCTC12410</strain>
    </source>
</reference>
<evidence type="ECO:0008006" key="4">
    <source>
        <dbReference type="Google" id="ProtNLM"/>
    </source>
</evidence>
<organism evidence="2 3">
    <name type="scientific">Helicobacter canis</name>
    <dbReference type="NCBI Taxonomy" id="29419"/>
    <lineage>
        <taxon>Bacteria</taxon>
        <taxon>Pseudomonadati</taxon>
        <taxon>Campylobacterota</taxon>
        <taxon>Epsilonproteobacteria</taxon>
        <taxon>Campylobacterales</taxon>
        <taxon>Helicobacteraceae</taxon>
        <taxon>Helicobacter</taxon>
    </lineage>
</organism>
<dbReference type="OrthoDB" id="5334558at2"/>
<evidence type="ECO:0000313" key="2">
    <source>
        <dbReference type="EMBL" id="STO97698.1"/>
    </source>
</evidence>
<name>A0A377J5Q6_9HELI</name>
<feature type="chain" id="PRO_5016805447" description="Periplasmic protein" evidence="1">
    <location>
        <begin position="24"/>
        <end position="137"/>
    </location>
</feature>
<feature type="signal peptide" evidence="1">
    <location>
        <begin position="1"/>
        <end position="23"/>
    </location>
</feature>
<gene>
    <name evidence="2" type="ORF">NCTC12410_01533</name>
</gene>
<dbReference type="Proteomes" id="UP000254841">
    <property type="component" value="Unassembled WGS sequence"/>
</dbReference>
<dbReference type="EMBL" id="UGHV01000001">
    <property type="protein sequence ID" value="STO97698.1"/>
    <property type="molecule type" value="Genomic_DNA"/>
</dbReference>
<evidence type="ECO:0000256" key="1">
    <source>
        <dbReference type="SAM" id="SignalP"/>
    </source>
</evidence>
<sequence>MLQVGICRYFCALFIALALGVQAYGAKPAWDIQEQLSLKKDEIYTQEFLLSGVPKTLKLYWTLYKNYGLVVHLQYDRFPYQFVLYTDYKRKSFTLPLSQGQDIDKTAYLLLSFQDFDEQEKIAQLGLFIMLPKKSPN</sequence>
<dbReference type="AlphaFoldDB" id="A0A377J5Q6"/>
<dbReference type="RefSeq" id="WP_115011919.1">
    <property type="nucleotide sequence ID" value="NZ_UGHV01000001.1"/>
</dbReference>